<evidence type="ECO:0000313" key="8">
    <source>
        <dbReference type="Proteomes" id="UP001172778"/>
    </source>
</evidence>
<feature type="signal peptide" evidence="5">
    <location>
        <begin position="1"/>
        <end position="20"/>
    </location>
</feature>
<dbReference type="SUPFAM" id="SSF53850">
    <property type="entry name" value="Periplasmic binding protein-like II"/>
    <property type="match status" value="1"/>
</dbReference>
<evidence type="ECO:0000313" key="7">
    <source>
        <dbReference type="EMBL" id="MDK2125010.1"/>
    </source>
</evidence>
<dbReference type="Proteomes" id="UP001172778">
    <property type="component" value="Unassembled WGS sequence"/>
</dbReference>
<gene>
    <name evidence="7" type="ORF">PZA18_13225</name>
</gene>
<evidence type="ECO:0000256" key="4">
    <source>
        <dbReference type="RuleBase" id="RU003744"/>
    </source>
</evidence>
<dbReference type="InterPro" id="IPR001638">
    <property type="entry name" value="Solute-binding_3/MltF_N"/>
</dbReference>
<dbReference type="EMBL" id="JARRAF010000014">
    <property type="protein sequence ID" value="MDK2125010.1"/>
    <property type="molecule type" value="Genomic_DNA"/>
</dbReference>
<dbReference type="Pfam" id="PF00497">
    <property type="entry name" value="SBP_bac_3"/>
    <property type="match status" value="1"/>
</dbReference>
<proteinExistence type="inferred from homology"/>
<dbReference type="InterPro" id="IPR051455">
    <property type="entry name" value="Bact_solute-bind_prot3"/>
</dbReference>
<evidence type="ECO:0000256" key="3">
    <source>
        <dbReference type="ARBA" id="ARBA00022729"/>
    </source>
</evidence>
<keyword evidence="8" id="KW-1185">Reference proteome</keyword>
<dbReference type="InterPro" id="IPR018313">
    <property type="entry name" value="SBP_3_CS"/>
</dbReference>
<dbReference type="RefSeq" id="WP_284101322.1">
    <property type="nucleotide sequence ID" value="NZ_JARRAF010000014.1"/>
</dbReference>
<name>A0ABT7DY74_9NEIS</name>
<protein>
    <submittedName>
        <fullName evidence="7">Transporter substrate-binding domain-containing protein</fullName>
    </submittedName>
</protein>
<keyword evidence="2" id="KW-0813">Transport</keyword>
<accession>A0ABT7DY74</accession>
<feature type="chain" id="PRO_5047138226" evidence="5">
    <location>
        <begin position="21"/>
        <end position="266"/>
    </location>
</feature>
<reference evidence="7" key="1">
    <citation type="submission" date="2023-03" db="EMBL/GenBank/DDBJ databases">
        <title>Chitinimonas shenzhenensis gen. nov., sp. nov., a novel member of family Burkholderiaceae isolated from activated sludge collected in Shen Zhen, China.</title>
        <authorList>
            <person name="Wang X."/>
        </authorList>
    </citation>
    <scope>NUCLEOTIDE SEQUENCE</scope>
    <source>
        <strain evidence="7">DQS-5</strain>
    </source>
</reference>
<evidence type="ECO:0000256" key="1">
    <source>
        <dbReference type="ARBA" id="ARBA00010333"/>
    </source>
</evidence>
<dbReference type="Gene3D" id="3.40.190.10">
    <property type="entry name" value="Periplasmic binding protein-like II"/>
    <property type="match status" value="2"/>
</dbReference>
<sequence>MKIARLCLLVGLFVSAMAHANDWEKIQKKGEIVIGVRDSSPPFGFFEKSRGTVWGYDIEFAQYIAHKLNVKPVFKTVDPADRLTVIKDGRVDIVLATLAKTPERMKEIEFSLGYFVATQKLLAKKKYAFKDVSQLDNMTVCVPAGTTNAQYLRRLSASVKIDQLPDTAEVYKALAEGRCEATCGSEASLQRGLAKLPNKAEFEVPDVPLEAEIYAVGMRRGERHLQEQIDKALIEAEKTGEAVAIYDRYFGPQSPVPVPRSFKIAR</sequence>
<evidence type="ECO:0000256" key="5">
    <source>
        <dbReference type="SAM" id="SignalP"/>
    </source>
</evidence>
<dbReference type="PANTHER" id="PTHR30085">
    <property type="entry name" value="AMINO ACID ABC TRANSPORTER PERMEASE"/>
    <property type="match status" value="1"/>
</dbReference>
<comment type="similarity">
    <text evidence="1 4">Belongs to the bacterial solute-binding protein 3 family.</text>
</comment>
<comment type="caution">
    <text evidence="7">The sequence shown here is derived from an EMBL/GenBank/DDBJ whole genome shotgun (WGS) entry which is preliminary data.</text>
</comment>
<dbReference type="PROSITE" id="PS01039">
    <property type="entry name" value="SBP_BACTERIAL_3"/>
    <property type="match status" value="1"/>
</dbReference>
<organism evidence="7 8">
    <name type="scientific">Parachitinimonas caeni</name>
    <dbReference type="NCBI Taxonomy" id="3031301"/>
    <lineage>
        <taxon>Bacteria</taxon>
        <taxon>Pseudomonadati</taxon>
        <taxon>Pseudomonadota</taxon>
        <taxon>Betaproteobacteria</taxon>
        <taxon>Neisseriales</taxon>
        <taxon>Chitinibacteraceae</taxon>
        <taxon>Parachitinimonas</taxon>
    </lineage>
</organism>
<evidence type="ECO:0000259" key="6">
    <source>
        <dbReference type="SMART" id="SM00062"/>
    </source>
</evidence>
<dbReference type="SMART" id="SM00062">
    <property type="entry name" value="PBPb"/>
    <property type="match status" value="1"/>
</dbReference>
<keyword evidence="3 5" id="KW-0732">Signal</keyword>
<evidence type="ECO:0000256" key="2">
    <source>
        <dbReference type="ARBA" id="ARBA00022448"/>
    </source>
</evidence>
<feature type="domain" description="Solute-binding protein family 3/N-terminal" evidence="6">
    <location>
        <begin position="31"/>
        <end position="253"/>
    </location>
</feature>
<dbReference type="PANTHER" id="PTHR30085:SF6">
    <property type="entry name" value="ABC TRANSPORTER GLUTAMINE-BINDING PROTEIN GLNH"/>
    <property type="match status" value="1"/>
</dbReference>